<dbReference type="AlphaFoldDB" id="M2NEC4"/>
<protein>
    <submittedName>
        <fullName evidence="1">Uncharacterized protein</fullName>
    </submittedName>
</protein>
<organism evidence="1 2">
    <name type="scientific">Eggerthia catenaformis OT 569 = DSM 20559</name>
    <dbReference type="NCBI Taxonomy" id="999415"/>
    <lineage>
        <taxon>Bacteria</taxon>
        <taxon>Bacillati</taxon>
        <taxon>Bacillota</taxon>
        <taxon>Erysipelotrichia</taxon>
        <taxon>Erysipelotrichales</taxon>
        <taxon>Coprobacillaceae</taxon>
        <taxon>Eggerthia</taxon>
    </lineage>
</organism>
<dbReference type="OrthoDB" id="3186008at2"/>
<dbReference type="Proteomes" id="UP000011758">
    <property type="component" value="Unassembled WGS sequence"/>
</dbReference>
<proteinExistence type="predicted"/>
<evidence type="ECO:0000313" key="1">
    <source>
        <dbReference type="EMBL" id="EMD16548.1"/>
    </source>
</evidence>
<comment type="caution">
    <text evidence="1">The sequence shown here is derived from an EMBL/GenBank/DDBJ whole genome shotgun (WGS) entry which is preliminary data.</text>
</comment>
<keyword evidence="2" id="KW-1185">Reference proteome</keyword>
<dbReference type="BioCyc" id="ECAT999415-HMP:GTTI-1128-MONOMER"/>
<dbReference type="eggNOG" id="ENOG502ZC54">
    <property type="taxonomic scope" value="Bacteria"/>
</dbReference>
<reference evidence="1 2" key="1">
    <citation type="submission" date="2013-02" db="EMBL/GenBank/DDBJ databases">
        <title>The Genome Sequence of Lactobacillus catenaformis F0143.</title>
        <authorList>
            <consortium name="The Broad Institute Genome Sequencing Platform"/>
            <person name="Earl A."/>
            <person name="Ward D."/>
            <person name="Feldgarden M."/>
            <person name="Gevers D."/>
            <person name="Izard J."/>
            <person name="Blanton J.M."/>
            <person name="Mathney J."/>
            <person name="Dewhirst F.E."/>
            <person name="Young S.K."/>
            <person name="Zeng Q."/>
            <person name="Gargeya S."/>
            <person name="Fitzgerald M."/>
            <person name="Haas B."/>
            <person name="Abouelleil A."/>
            <person name="Alvarado L."/>
            <person name="Arachchi H.M."/>
            <person name="Berlin A."/>
            <person name="Chapman S.B."/>
            <person name="Gearin G."/>
            <person name="Goldberg J."/>
            <person name="Griggs A."/>
            <person name="Gujja S."/>
            <person name="Hansen M."/>
            <person name="Heiman D."/>
            <person name="Howarth C."/>
            <person name="Larimer J."/>
            <person name="Lui A."/>
            <person name="MacDonald P.J.P."/>
            <person name="McCowen C."/>
            <person name="Montmayeur A."/>
            <person name="Murphy C."/>
            <person name="Neiman D."/>
            <person name="Pearson M."/>
            <person name="Priest M."/>
            <person name="Roberts A."/>
            <person name="Saif S."/>
            <person name="Shea T."/>
            <person name="Sisk P."/>
            <person name="Stolte C."/>
            <person name="Sykes S."/>
            <person name="Wortman J."/>
            <person name="Nusbaum C."/>
            <person name="Birren B."/>
        </authorList>
    </citation>
    <scope>NUCLEOTIDE SEQUENCE [LARGE SCALE GENOMIC DNA]</scope>
    <source>
        <strain evidence="1 2">OT 569</strain>
    </source>
</reference>
<accession>M2NEC4</accession>
<evidence type="ECO:0000313" key="2">
    <source>
        <dbReference type="Proteomes" id="UP000011758"/>
    </source>
</evidence>
<name>M2NEC4_9FIRM</name>
<dbReference type="RefSeq" id="WP_004802909.1">
    <property type="nucleotide sequence ID" value="NZ_AUGJ01000002.1"/>
</dbReference>
<sequence length="154" mass="17066">MGLMDLAKKAFLGATDEENRKNKARMREIFNNCVPNGDEYKLIYCHMENFTNAVVVKITKHSNFIVGYKEGEVVVIPVDSDLTGYGEAFIFNKENGSSIKSSLGYCMAGNSEISFQFVPVTYEPGIAKGAKYSVAITQSGSEVSEFKKFFKKGL</sequence>
<dbReference type="EMBL" id="AGEJ01000018">
    <property type="protein sequence ID" value="EMD16548.1"/>
    <property type="molecule type" value="Genomic_DNA"/>
</dbReference>
<dbReference type="STRING" id="999415.HMPREF9943_01102"/>
<gene>
    <name evidence="1" type="ORF">HMPREF9943_01102</name>
</gene>